<accession>A0A9P3UUN7</accession>
<dbReference type="EMBL" id="BRPK01000022">
    <property type="protein sequence ID" value="GLB45342.1"/>
    <property type="molecule type" value="Genomic_DNA"/>
</dbReference>
<feature type="compositionally biased region" description="Pro residues" evidence="2">
    <location>
        <begin position="703"/>
        <end position="715"/>
    </location>
</feature>
<dbReference type="InterPro" id="IPR013103">
    <property type="entry name" value="RVT_2"/>
</dbReference>
<dbReference type="PANTHER" id="PTHR11439:SF467">
    <property type="entry name" value="INTEGRASE CATALYTIC DOMAIN-CONTAINING PROTEIN"/>
    <property type="match status" value="1"/>
</dbReference>
<dbReference type="SUPFAM" id="SSF53098">
    <property type="entry name" value="Ribonuclease H-like"/>
    <property type="match status" value="1"/>
</dbReference>
<dbReference type="PROSITE" id="PS50994">
    <property type="entry name" value="INTEGRASE"/>
    <property type="match status" value="1"/>
</dbReference>
<evidence type="ECO:0000313" key="4">
    <source>
        <dbReference type="EMBL" id="GLB45342.1"/>
    </source>
</evidence>
<evidence type="ECO:0000259" key="3">
    <source>
        <dbReference type="PROSITE" id="PS50994"/>
    </source>
</evidence>
<keyword evidence="5" id="KW-1185">Reference proteome</keyword>
<dbReference type="Gene3D" id="3.30.420.10">
    <property type="entry name" value="Ribonuclease H-like superfamily/Ribonuclease H"/>
    <property type="match status" value="1"/>
</dbReference>
<dbReference type="CDD" id="cd09272">
    <property type="entry name" value="RNase_HI_RT_Ty1"/>
    <property type="match status" value="1"/>
</dbReference>
<dbReference type="OrthoDB" id="7691805at2759"/>
<dbReference type="InterPro" id="IPR001584">
    <property type="entry name" value="Integrase_cat-core"/>
</dbReference>
<evidence type="ECO:0000313" key="5">
    <source>
        <dbReference type="Proteomes" id="UP001063166"/>
    </source>
</evidence>
<gene>
    <name evidence="4" type="ORF">LshimejAT787_2200050</name>
</gene>
<protein>
    <recommendedName>
        <fullName evidence="3">Integrase catalytic domain-containing protein</fullName>
    </recommendedName>
</protein>
<dbReference type="InterPro" id="IPR057670">
    <property type="entry name" value="SH3_retrovirus"/>
</dbReference>
<dbReference type="Proteomes" id="UP001063166">
    <property type="component" value="Unassembled WGS sequence"/>
</dbReference>
<proteinExistence type="predicted"/>
<reference evidence="4" key="1">
    <citation type="submission" date="2022-07" db="EMBL/GenBank/DDBJ databases">
        <title>The genome of Lyophyllum shimeji provides insight into the initial evolution of ectomycorrhizal fungal genome.</title>
        <authorList>
            <person name="Kobayashi Y."/>
            <person name="Shibata T."/>
            <person name="Hirakawa H."/>
            <person name="Shigenobu S."/>
            <person name="Nishiyama T."/>
            <person name="Yamada A."/>
            <person name="Hasebe M."/>
            <person name="Kawaguchi M."/>
        </authorList>
    </citation>
    <scope>NUCLEOTIDE SEQUENCE</scope>
    <source>
        <strain evidence="4">AT787</strain>
    </source>
</reference>
<dbReference type="Pfam" id="PF25597">
    <property type="entry name" value="SH3_retrovirus"/>
    <property type="match status" value="1"/>
</dbReference>
<evidence type="ECO:0000256" key="2">
    <source>
        <dbReference type="SAM" id="MobiDB-lite"/>
    </source>
</evidence>
<dbReference type="GO" id="GO:0015074">
    <property type="term" value="P:DNA integration"/>
    <property type="evidence" value="ECO:0007669"/>
    <property type="project" value="InterPro"/>
</dbReference>
<dbReference type="Pfam" id="PF07727">
    <property type="entry name" value="RVT_2"/>
    <property type="match status" value="1"/>
</dbReference>
<feature type="region of interest" description="Disordered" evidence="2">
    <location>
        <begin position="685"/>
        <end position="756"/>
    </location>
</feature>
<dbReference type="GO" id="GO:0003723">
    <property type="term" value="F:RNA binding"/>
    <property type="evidence" value="ECO:0007669"/>
    <property type="project" value="UniProtKB-KW"/>
</dbReference>
<dbReference type="Pfam" id="PF22936">
    <property type="entry name" value="Pol_BBD"/>
    <property type="match status" value="1"/>
</dbReference>
<dbReference type="InterPro" id="IPR036397">
    <property type="entry name" value="RNaseH_sf"/>
</dbReference>
<keyword evidence="1" id="KW-0694">RNA-binding</keyword>
<dbReference type="InterPro" id="IPR012337">
    <property type="entry name" value="RNaseH-like_sf"/>
</dbReference>
<dbReference type="PANTHER" id="PTHR11439">
    <property type="entry name" value="GAG-POL-RELATED RETROTRANSPOSON"/>
    <property type="match status" value="1"/>
</dbReference>
<sequence>MREKKLTACKLEEGEKVAGEGGHIERMRRLRTEANDAGASITNSRFITILLDSFPASWDPLVTPMYDETDLSKVIMNLTTHAERLAIHETENGRKPTAIDTVKALEASVLALQAEIKNMRSNRGGTSNPDKAHLKCTNVAYCGKTGHLIEDCFQTGGGKAGQYPSWWKGKRTAVAPSANLATTSSTADGPVTAGTHYALSATFDENAIAKIIEENAPIDRKVALVATNNLDPLSSCLVADSGCTAYFFKSRDSFKTYKPLNKVVGQSSKESANFSVIGVGNVEVRVLHKNVEHTLQFRDSLHAPDVTANLLSISKMDLAGWDIVFGGQKVRFFKNKMEVFAGTLKNGLYFINGSITTNIPTALTARSLRSPVDISTWHRRFAHFGTARIVEASKLVDGLEITKEKVVGQCEDCIVGNQKRRAYDDTVSAEQDVLKLTNIDIWGPARVKSAGGALYAMKFHDNGSSHRRTFFLPNRLAETTLDALRTYKLESEKITGKVMVHIRTDNAPEFKSQLWTEFFREHGLIFVPTAPYSSASNGTVERSIGVTTGAVRVMILDAGLSAKWWAEAWEYADTVENRLPSSRHPGVIPEERWTGQKQDVGHFRVWGCIAYVHIPSEKGGGKLADRGQKGRLMGVEGQGLYRILIPETGQVIRPRNVRFEEGFGHRTLTAEGEYFVDDDGDKDYDFLGDEVDSTTINNDNPALPAPPPTLPSNEPPKPRIPRPRIVYPPASRKSSRLAGKITEPTEPTTVPDNGPTDETVPILEDNDEVDESPTALSADIPPEPLNKFVPTTFEDAFDISRRHLWYPAMAKEIERWDERGVVTPVPRPEGINTIKTRWVFDLKLDGDGNLVRRRARGVVKGFTQKKGEHYFESFAAVVRYESERMLIALIAAHGWKMHLVDVAGAFLNAKPQGENYLEIPQGFENHYTIPNTNTVLKMNLNLYGTMDGANNWARLLNKTFTELRHRQSTADPCVRIQYTSDGGLTVSATYTDDVLSGSSTDAAETQTVSEIGKAFEITDHGRPNVVLGMSIIHHASGNISIHQKPLIMKALTTFGMANANPKYTPLPPNVNLADTQPTPIPPNDEIYMRDKSYRSALGMLNHIANGTRPDIAFSVMVLMRYATDPRPVHWRLVLHLLAYLKATVNLVITYRKGGVVKPIGYSDASYADDPDTRRSSAGYVFMSAGGPVGWKAKTQQRVSTSTGEAEYVGIFEAGKQAMWVTSWYLEVDQYFDLPVTVFCDNDAAVSLSQNTSGHSKVKHVAVKTHWIREAVDCGDIHIEPIPSDDNLADIFTKSLPRPRLERLIKMMGMEILDI</sequence>
<evidence type="ECO:0000256" key="1">
    <source>
        <dbReference type="ARBA" id="ARBA00022884"/>
    </source>
</evidence>
<feature type="domain" description="Integrase catalytic" evidence="3">
    <location>
        <begin position="428"/>
        <end position="597"/>
    </location>
</feature>
<dbReference type="GO" id="GO:0005634">
    <property type="term" value="C:nucleus"/>
    <property type="evidence" value="ECO:0007669"/>
    <property type="project" value="UniProtKB-ARBA"/>
</dbReference>
<organism evidence="4 5">
    <name type="scientific">Lyophyllum shimeji</name>
    <name type="common">Hon-shimeji</name>
    <name type="synonym">Tricholoma shimeji</name>
    <dbReference type="NCBI Taxonomy" id="47721"/>
    <lineage>
        <taxon>Eukaryota</taxon>
        <taxon>Fungi</taxon>
        <taxon>Dikarya</taxon>
        <taxon>Basidiomycota</taxon>
        <taxon>Agaricomycotina</taxon>
        <taxon>Agaricomycetes</taxon>
        <taxon>Agaricomycetidae</taxon>
        <taxon>Agaricales</taxon>
        <taxon>Tricholomatineae</taxon>
        <taxon>Lyophyllaceae</taxon>
        <taxon>Lyophyllum</taxon>
    </lineage>
</organism>
<comment type="caution">
    <text evidence="4">The sequence shown here is derived from an EMBL/GenBank/DDBJ whole genome shotgun (WGS) entry which is preliminary data.</text>
</comment>
<name>A0A9P3UUN7_LYOSH</name>
<dbReference type="InterPro" id="IPR054722">
    <property type="entry name" value="PolX-like_BBD"/>
</dbReference>